<reference evidence="1 2" key="1">
    <citation type="journal article" date="2017" name="Front. Microbiol.">
        <title>New Insights into the Diversity of the Genus Faecalibacterium.</title>
        <authorList>
            <person name="Benevides L."/>
            <person name="Burman S."/>
            <person name="Martin R."/>
            <person name="Robert V."/>
            <person name="Thomas M."/>
            <person name="Miquel S."/>
            <person name="Chain F."/>
            <person name="Sokol H."/>
            <person name="Bermudez-Humaran L.G."/>
            <person name="Morrison M."/>
            <person name="Langella P."/>
            <person name="Azevedo V.A."/>
            <person name="Chatel J.M."/>
            <person name="Soares S."/>
        </authorList>
    </citation>
    <scope>NUCLEOTIDE SEQUENCE [LARGE SCALE GENOMIC DNA]</scope>
    <source>
        <strain evidence="2">CNCM I-4540</strain>
    </source>
</reference>
<accession>A0A2A6Z7K4</accession>
<evidence type="ECO:0000313" key="1">
    <source>
        <dbReference type="EMBL" id="PDX57340.1"/>
    </source>
</evidence>
<evidence type="ECO:0008006" key="3">
    <source>
        <dbReference type="Google" id="ProtNLM"/>
    </source>
</evidence>
<name>A0A2A6Z7K4_9FIRM</name>
<proteinExistence type="predicted"/>
<protein>
    <recommendedName>
        <fullName evidence="3">DUF4433 domain-containing protein</fullName>
    </recommendedName>
</protein>
<dbReference type="AlphaFoldDB" id="A0A2A6Z7K4"/>
<dbReference type="EMBL" id="NMTQ01000037">
    <property type="protein sequence ID" value="PDX57340.1"/>
    <property type="molecule type" value="Genomic_DNA"/>
</dbReference>
<dbReference type="Proteomes" id="UP000220752">
    <property type="component" value="Unassembled WGS sequence"/>
</dbReference>
<sequence>MKAKKTKLPENLYHYTSLIKYRMILATGKLLLTPSNLKYDNATLHDEPLFFNGQKIGYKSVDKYENYHPVVWLTANDHAGAKNTGLSNDKIMCRITIKTNGKIWRYLPWRTFCDKYNADRSVASTLKQTANDYLNWYVCESEIPVADFAKVEFLAEDGTYKDEKDIPGFALTDIAPELFE</sequence>
<comment type="caution">
    <text evidence="1">The sequence shown here is derived from an EMBL/GenBank/DDBJ whole genome shotgun (WGS) entry which is preliminary data.</text>
</comment>
<evidence type="ECO:0000313" key="2">
    <source>
        <dbReference type="Proteomes" id="UP000220752"/>
    </source>
</evidence>
<organism evidence="1 2">
    <name type="scientific">Faecalibacterium langellae</name>
    <dbReference type="NCBI Taxonomy" id="3435293"/>
    <lineage>
        <taxon>Bacteria</taxon>
        <taxon>Bacillati</taxon>
        <taxon>Bacillota</taxon>
        <taxon>Clostridia</taxon>
        <taxon>Eubacteriales</taxon>
        <taxon>Oscillospiraceae</taxon>
        <taxon>Faecalibacterium</taxon>
    </lineage>
</organism>
<gene>
    <name evidence="1" type="ORF">CGS46_12505</name>
</gene>
<keyword evidence="2" id="KW-1185">Reference proteome</keyword>